<evidence type="ECO:0000313" key="4">
    <source>
        <dbReference type="Proteomes" id="UP000553632"/>
    </source>
</evidence>
<dbReference type="AlphaFoldDB" id="A0A7J6SKH0"/>
<comment type="caution">
    <text evidence="3">The sequence shown here is derived from an EMBL/GenBank/DDBJ whole genome shotgun (WGS) entry which is preliminary data.</text>
</comment>
<evidence type="ECO:0000313" key="3">
    <source>
        <dbReference type="EMBL" id="KAF4733428.1"/>
    </source>
</evidence>
<gene>
    <name evidence="3" type="ORF">FOZ62_025072</name>
    <name evidence="2" type="ORF">FOZ63_027698</name>
</gene>
<feature type="region of interest" description="Disordered" evidence="1">
    <location>
        <begin position="101"/>
        <end position="128"/>
    </location>
</feature>
<proteinExistence type="predicted"/>
<protein>
    <submittedName>
        <fullName evidence="3">Uncharacterized protein</fullName>
    </submittedName>
</protein>
<sequence length="128" mass="14445">IARKVAALAASTDDESFDARGILMAKEELLFDPQWVELEPIRQVSVVGRGTESERTVHSWNLARRLAVEAAISEAAQARVDHCGRKTVFNFPKLPSWWQRCSAGDPPQRKRRAEESSLTGEGRLFRNR</sequence>
<feature type="non-terminal residue" evidence="3">
    <location>
        <position position="128"/>
    </location>
</feature>
<accession>A0A7J6SKH0</accession>
<evidence type="ECO:0000313" key="2">
    <source>
        <dbReference type="EMBL" id="KAF4710464.1"/>
    </source>
</evidence>
<evidence type="ECO:0000256" key="1">
    <source>
        <dbReference type="SAM" id="MobiDB-lite"/>
    </source>
</evidence>
<name>A0A7J6SKH0_PEROL</name>
<keyword evidence="4" id="KW-1185">Reference proteome</keyword>
<dbReference type="EMBL" id="JABANO010031303">
    <property type="protein sequence ID" value="KAF4710464.1"/>
    <property type="molecule type" value="Genomic_DNA"/>
</dbReference>
<dbReference type="Proteomes" id="UP000574390">
    <property type="component" value="Unassembled WGS sequence"/>
</dbReference>
<reference evidence="4 5" key="1">
    <citation type="submission" date="2020-04" db="EMBL/GenBank/DDBJ databases">
        <title>Perkinsus olseni comparative genomics.</title>
        <authorList>
            <person name="Bogema D.R."/>
        </authorList>
    </citation>
    <scope>NUCLEOTIDE SEQUENCE [LARGE SCALE GENOMIC DNA]</scope>
    <source>
        <strain evidence="3">ATCC PRA-205</strain>
        <strain evidence="2 4">ATCC PRA-207</strain>
    </source>
</reference>
<dbReference type="EMBL" id="JABANM010013982">
    <property type="protein sequence ID" value="KAF4733428.1"/>
    <property type="molecule type" value="Genomic_DNA"/>
</dbReference>
<organism evidence="3 5">
    <name type="scientific">Perkinsus olseni</name>
    <name type="common">Perkinsus atlanticus</name>
    <dbReference type="NCBI Taxonomy" id="32597"/>
    <lineage>
        <taxon>Eukaryota</taxon>
        <taxon>Sar</taxon>
        <taxon>Alveolata</taxon>
        <taxon>Perkinsozoa</taxon>
        <taxon>Perkinsea</taxon>
        <taxon>Perkinsida</taxon>
        <taxon>Perkinsidae</taxon>
        <taxon>Perkinsus</taxon>
    </lineage>
</organism>
<dbReference type="Proteomes" id="UP000553632">
    <property type="component" value="Unassembled WGS sequence"/>
</dbReference>
<evidence type="ECO:0000313" key="5">
    <source>
        <dbReference type="Proteomes" id="UP000574390"/>
    </source>
</evidence>